<name>A0A5C5VML5_9PLAN</name>
<proteinExistence type="predicted"/>
<dbReference type="SUPFAM" id="SSF53448">
    <property type="entry name" value="Nucleotide-diphospho-sugar transferases"/>
    <property type="match status" value="2"/>
</dbReference>
<dbReference type="Pfam" id="PF09037">
    <property type="entry name" value="Sulphotransf"/>
    <property type="match status" value="1"/>
</dbReference>
<protein>
    <submittedName>
        <fullName evidence="2">Spore coat polysaccharide biosynthesis protein SpsA</fullName>
    </submittedName>
</protein>
<dbReference type="Pfam" id="PF08305">
    <property type="entry name" value="NPCBM"/>
    <property type="match status" value="1"/>
</dbReference>
<comment type="caution">
    <text evidence="2">The sequence shown here is derived from an EMBL/GenBank/DDBJ whole genome shotgun (WGS) entry which is preliminary data.</text>
</comment>
<dbReference type="OrthoDB" id="215285at2"/>
<dbReference type="EMBL" id="SIHI01000060">
    <property type="protein sequence ID" value="TWT39906.1"/>
    <property type="molecule type" value="Genomic_DNA"/>
</dbReference>
<feature type="domain" description="Glycosyl hydrolase family 98 putative carbohydrate-binding module" evidence="1">
    <location>
        <begin position="265"/>
        <end position="405"/>
    </location>
</feature>
<dbReference type="Gene3D" id="3.40.50.300">
    <property type="entry name" value="P-loop containing nucleotide triphosphate hydrolases"/>
    <property type="match status" value="1"/>
</dbReference>
<dbReference type="InterPro" id="IPR038637">
    <property type="entry name" value="NPCBM_sf"/>
</dbReference>
<organism evidence="2 3">
    <name type="scientific">Thalassoglobus neptunius</name>
    <dbReference type="NCBI Taxonomy" id="1938619"/>
    <lineage>
        <taxon>Bacteria</taxon>
        <taxon>Pseudomonadati</taxon>
        <taxon>Planctomycetota</taxon>
        <taxon>Planctomycetia</taxon>
        <taxon>Planctomycetales</taxon>
        <taxon>Planctomycetaceae</taxon>
        <taxon>Thalassoglobus</taxon>
    </lineage>
</organism>
<evidence type="ECO:0000313" key="3">
    <source>
        <dbReference type="Proteomes" id="UP000317243"/>
    </source>
</evidence>
<dbReference type="SUPFAM" id="SSF49785">
    <property type="entry name" value="Galactose-binding domain-like"/>
    <property type="match status" value="1"/>
</dbReference>
<dbReference type="Gene3D" id="3.90.550.10">
    <property type="entry name" value="Spore Coat Polysaccharide Biosynthesis Protein SpsA, Chain A"/>
    <property type="match status" value="2"/>
</dbReference>
<evidence type="ECO:0000259" key="1">
    <source>
        <dbReference type="SMART" id="SM00776"/>
    </source>
</evidence>
<dbReference type="InterPro" id="IPR027417">
    <property type="entry name" value="P-loop_NTPase"/>
</dbReference>
<reference evidence="2 3" key="1">
    <citation type="submission" date="2019-02" db="EMBL/GenBank/DDBJ databases">
        <title>Deep-cultivation of Planctomycetes and their phenomic and genomic characterization uncovers novel biology.</title>
        <authorList>
            <person name="Wiegand S."/>
            <person name="Jogler M."/>
            <person name="Boedeker C."/>
            <person name="Pinto D."/>
            <person name="Vollmers J."/>
            <person name="Rivas-Marin E."/>
            <person name="Kohn T."/>
            <person name="Peeters S.H."/>
            <person name="Heuer A."/>
            <person name="Rast P."/>
            <person name="Oberbeckmann S."/>
            <person name="Bunk B."/>
            <person name="Jeske O."/>
            <person name="Meyerdierks A."/>
            <person name="Storesund J.E."/>
            <person name="Kallscheuer N."/>
            <person name="Luecker S."/>
            <person name="Lage O.M."/>
            <person name="Pohl T."/>
            <person name="Merkel B.J."/>
            <person name="Hornburger P."/>
            <person name="Mueller R.-W."/>
            <person name="Bruemmer F."/>
            <person name="Labrenz M."/>
            <person name="Spormann A.M."/>
            <person name="Op Den Camp H."/>
            <person name="Overmann J."/>
            <person name="Amann R."/>
            <person name="Jetten M.S.M."/>
            <person name="Mascher T."/>
            <person name="Medema M.H."/>
            <person name="Devos D.P."/>
            <person name="Kaster A.-K."/>
            <person name="Ovreas L."/>
            <person name="Rohde M."/>
            <person name="Galperin M.Y."/>
            <person name="Jogler C."/>
        </authorList>
    </citation>
    <scope>NUCLEOTIDE SEQUENCE [LARGE SCALE GENOMIC DNA]</scope>
    <source>
        <strain evidence="2 3">KOR42</strain>
    </source>
</reference>
<dbReference type="PANTHER" id="PTHR22916">
    <property type="entry name" value="GLYCOSYLTRANSFERASE"/>
    <property type="match status" value="1"/>
</dbReference>
<gene>
    <name evidence="2" type="primary">spsA</name>
    <name evidence="2" type="ORF">KOR42_50520</name>
</gene>
<dbReference type="SMART" id="SM00776">
    <property type="entry name" value="NPCBM"/>
    <property type="match status" value="1"/>
</dbReference>
<dbReference type="GO" id="GO:0016758">
    <property type="term" value="F:hexosyltransferase activity"/>
    <property type="evidence" value="ECO:0007669"/>
    <property type="project" value="UniProtKB-ARBA"/>
</dbReference>
<dbReference type="Proteomes" id="UP000317243">
    <property type="component" value="Unassembled WGS sequence"/>
</dbReference>
<dbReference type="PANTHER" id="PTHR22916:SF3">
    <property type="entry name" value="UDP-GLCNAC:BETAGAL BETA-1,3-N-ACETYLGLUCOSAMINYLTRANSFERASE-LIKE PROTEIN 1"/>
    <property type="match status" value="1"/>
</dbReference>
<evidence type="ECO:0000313" key="2">
    <source>
        <dbReference type="EMBL" id="TWT39906.1"/>
    </source>
</evidence>
<accession>A0A5C5VML5</accession>
<dbReference type="Pfam" id="PF00535">
    <property type="entry name" value="Glycos_transf_2"/>
    <property type="match status" value="1"/>
</dbReference>
<dbReference type="InterPro" id="IPR024628">
    <property type="entry name" value="Sulfotransferase_Stf0_dom"/>
</dbReference>
<sequence>MDTFPLISCVMPTYGRPEFVDESLAMFLAQDYENKELLIVNDCPGQKFVGEFPQVRIFNCEKRFKTLGEKRNFAISQAKGEWISVWDDDDIYMPWRLSFSMQEIAAFETPLYRPYEYWAYWGDAQLHHNQAIPGWISHPLVTFYRELWEASGGYPHITLNEDSGLFRKMHEFLGSDWLTYPIERADRYMIMRCASLYSHTSIAGGKRPPNTSPGTIEISPRPIQDRLLRHAAEGIIEQHSSASKTSSFKPSPAQEMLGKGWLESVRTRPHLDDRPIESQSVGFGALGRHGRLGYDGKQVIVGGKHVRHALSAHAPSDVKFRVDEGYDGFDTYVAINDDAIGKATSADFFVLVDGEIKGCATNVIPGDPPRRIFVDVEKGQTLELRTQTRRWSHCHSVWLEPTYCCSKPNAQQQRTFIDCLRRAEVSQPEVPEQEVDLCISTVVSPGYEGWLQTFLESLRVNGACKDALIAVVCFGTNSKIDLLIQQYGAIKVSCKSLVNVNMTSKSVLYSMGKIVPAKKYLCFDTDMVVLGSLREVVASLDLFCKSSVLICRDAANISKLGHALTGLYGSDRDSLKSLAGPSAVRCLDFPLVVNDGFFLASRPALNSVDELIRSFPGAVDWIEEKSQAIPWRNQFVFNLALAKLGTAVEIDQSMNWQLNHRSLELDGETGTVRTTSMGTPLKVIHFNGGGRNRYPILREQFHRDSHLESPSQACMATSTVRRAQSKNAECREPRFVICSSLRTGSHMLATAFDQHPKLKVAGEILVRPKLFGLGENKNSPEGELLVINESFQKFNGCIIHRQHLGAIQHLGEMPDLKIIFLRRRNWLAQLVSEIRAHQTNVWHVAPEGVNYLSNDGSSKPEQSPPQLTISVKRCIQFLQDQNRLDLLALKHLSGCARLTVAYEDLQWNWKEAIQEALQFLEIDEVPLAPVTLKQGFPAYQSVANYDEIAHFFSNTRWDVRPVDQMSKWAREPLKTVQ</sequence>
<dbReference type="InterPro" id="IPR008979">
    <property type="entry name" value="Galactose-bd-like_sf"/>
</dbReference>
<dbReference type="InterPro" id="IPR029044">
    <property type="entry name" value="Nucleotide-diphossugar_trans"/>
</dbReference>
<dbReference type="AlphaFoldDB" id="A0A5C5VML5"/>
<dbReference type="Gene3D" id="2.60.120.1060">
    <property type="entry name" value="NPCBM/NEW2 domain"/>
    <property type="match status" value="1"/>
</dbReference>
<dbReference type="SUPFAM" id="SSF52540">
    <property type="entry name" value="P-loop containing nucleoside triphosphate hydrolases"/>
    <property type="match status" value="1"/>
</dbReference>
<dbReference type="InterPro" id="IPR001173">
    <property type="entry name" value="Glyco_trans_2-like"/>
</dbReference>
<keyword evidence="3" id="KW-1185">Reference proteome</keyword>
<dbReference type="InterPro" id="IPR013222">
    <property type="entry name" value="Glyco_hyd_98_carb-bd"/>
</dbReference>
<dbReference type="CDD" id="cd00761">
    <property type="entry name" value="Glyco_tranf_GTA_type"/>
    <property type="match status" value="1"/>
</dbReference>